<dbReference type="PANTHER" id="PTHR46677">
    <property type="entry name" value="SMC5-SMC6 COMPLEX LOCALIZATION FACTOR PROTEIN 1"/>
    <property type="match status" value="1"/>
</dbReference>
<feature type="repeat" description="ANK" evidence="9">
    <location>
        <begin position="672"/>
        <end position="705"/>
    </location>
</feature>
<evidence type="ECO:0000256" key="1">
    <source>
        <dbReference type="ARBA" id="ARBA00004123"/>
    </source>
</evidence>
<keyword evidence="5" id="KW-0227">DNA damage</keyword>
<evidence type="ECO:0000256" key="3">
    <source>
        <dbReference type="ARBA" id="ARBA00022490"/>
    </source>
</evidence>
<dbReference type="PROSITE" id="PS50088">
    <property type="entry name" value="ANK_REPEAT"/>
    <property type="match status" value="3"/>
</dbReference>
<evidence type="ECO:0000259" key="11">
    <source>
        <dbReference type="Pfam" id="PF23294"/>
    </source>
</evidence>
<dbReference type="SMART" id="SM00248">
    <property type="entry name" value="ANK"/>
    <property type="match status" value="3"/>
</dbReference>
<evidence type="ECO:0000256" key="2">
    <source>
        <dbReference type="ARBA" id="ARBA00004300"/>
    </source>
</evidence>
<evidence type="ECO:0000256" key="9">
    <source>
        <dbReference type="PROSITE-ProRule" id="PRU00023"/>
    </source>
</evidence>
<keyword evidence="8" id="KW-0539">Nucleus</keyword>
<dbReference type="FunFam" id="3.40.50.10190:FF:000018">
    <property type="entry name" value="DNA topoisomerase 2-binding protein 1"/>
    <property type="match status" value="1"/>
</dbReference>
<evidence type="ECO:0000256" key="5">
    <source>
        <dbReference type="ARBA" id="ARBA00022763"/>
    </source>
</evidence>
<name>A0A803JSH8_XENTR</name>
<dbReference type="Pfam" id="PF23294">
    <property type="entry name" value="BRCT_TopB1_SLF1"/>
    <property type="match status" value="1"/>
</dbReference>
<dbReference type="SUPFAM" id="SSF52113">
    <property type="entry name" value="BRCT domain"/>
    <property type="match status" value="1"/>
</dbReference>
<dbReference type="GO" id="GO:0005813">
    <property type="term" value="C:centrosome"/>
    <property type="evidence" value="ECO:0007669"/>
    <property type="project" value="UniProtKB-SubCell"/>
</dbReference>
<dbReference type="Bgee" id="ENSXETG00000013387">
    <property type="expression patterns" value="Expressed in testis and 11 other cell types or tissues"/>
</dbReference>
<dbReference type="InterPro" id="IPR042479">
    <property type="entry name" value="Slf1"/>
</dbReference>
<protein>
    <submittedName>
        <fullName evidence="12">SMC5-SMC6 complex localization factor 1</fullName>
    </submittedName>
</protein>
<keyword evidence="9" id="KW-0040">ANK repeat</keyword>
<dbReference type="InterPro" id="IPR036770">
    <property type="entry name" value="Ankyrin_rpt-contain_sf"/>
</dbReference>
<feature type="repeat" description="ANK" evidence="9">
    <location>
        <begin position="706"/>
        <end position="738"/>
    </location>
</feature>
<feature type="domain" description="BRCT" evidence="10">
    <location>
        <begin position="31"/>
        <end position="110"/>
    </location>
</feature>
<dbReference type="Xenbase" id="XB-GENE-983324">
    <property type="gene designation" value="slf1"/>
</dbReference>
<evidence type="ECO:0000256" key="7">
    <source>
        <dbReference type="ARBA" id="ARBA00023212"/>
    </source>
</evidence>
<dbReference type="InterPro" id="IPR001357">
    <property type="entry name" value="BRCT_dom"/>
</dbReference>
<keyword evidence="3" id="KW-0963">Cytoplasm</keyword>
<dbReference type="Gene3D" id="1.25.40.20">
    <property type="entry name" value="Ankyrin repeat-containing domain"/>
    <property type="match status" value="1"/>
</dbReference>
<keyword evidence="4" id="KW-0677">Repeat</keyword>
<proteinExistence type="predicted"/>
<accession>A0A803JSH8</accession>
<dbReference type="InterPro" id="IPR057595">
    <property type="entry name" value="TopB1_SLF1_BRCT"/>
</dbReference>
<dbReference type="AlphaFoldDB" id="A0A803JSH8"/>
<dbReference type="PROSITE" id="PS50297">
    <property type="entry name" value="ANK_REP_REGION"/>
    <property type="match status" value="2"/>
</dbReference>
<organism evidence="12">
    <name type="scientific">Xenopus tropicalis</name>
    <name type="common">Western clawed frog</name>
    <name type="synonym">Silurana tropicalis</name>
    <dbReference type="NCBI Taxonomy" id="8364"/>
    <lineage>
        <taxon>Eukaryota</taxon>
        <taxon>Metazoa</taxon>
        <taxon>Chordata</taxon>
        <taxon>Craniata</taxon>
        <taxon>Vertebrata</taxon>
        <taxon>Euteleostomi</taxon>
        <taxon>Amphibia</taxon>
        <taxon>Batrachia</taxon>
        <taxon>Anura</taxon>
        <taxon>Pipoidea</taxon>
        <taxon>Pipidae</taxon>
        <taxon>Xenopodinae</taxon>
        <taxon>Xenopus</taxon>
        <taxon>Silurana</taxon>
    </lineage>
</organism>
<feature type="domain" description="TopBP1/SLF1 BRCT" evidence="11">
    <location>
        <begin position="143"/>
        <end position="231"/>
    </location>
</feature>
<comment type="subcellular location">
    <subcellularLocation>
        <location evidence="2">Cytoplasm</location>
        <location evidence="2">Cytoskeleton</location>
        <location evidence="2">Microtubule organizing center</location>
        <location evidence="2">Centrosome</location>
    </subcellularLocation>
    <subcellularLocation>
        <location evidence="1">Nucleus</location>
    </subcellularLocation>
</comment>
<evidence type="ECO:0000256" key="6">
    <source>
        <dbReference type="ARBA" id="ARBA00023204"/>
    </source>
</evidence>
<dbReference type="PANTHER" id="PTHR46677:SF1">
    <property type="entry name" value="SMC5-SMC6 COMPLEX LOCALIZATION FACTOR PROTEIN 1"/>
    <property type="match status" value="1"/>
</dbReference>
<evidence type="ECO:0000256" key="4">
    <source>
        <dbReference type="ARBA" id="ARBA00022737"/>
    </source>
</evidence>
<dbReference type="GO" id="GO:2000781">
    <property type="term" value="P:positive regulation of double-strand break repair"/>
    <property type="evidence" value="ECO:0007669"/>
    <property type="project" value="InterPro"/>
</dbReference>
<dbReference type="InParanoid" id="A0A803JSH8"/>
<evidence type="ECO:0000313" key="12">
    <source>
        <dbReference type="Ensembl" id="ENSXETP00000110970"/>
    </source>
</evidence>
<dbReference type="InterPro" id="IPR036420">
    <property type="entry name" value="BRCT_dom_sf"/>
</dbReference>
<reference evidence="12" key="2">
    <citation type="submission" date="2021-03" db="UniProtKB">
        <authorList>
            <consortium name="Ensembl"/>
        </authorList>
    </citation>
    <scope>IDENTIFICATION</scope>
</reference>
<sequence length="925" mass="105881">MTRLLTPSYQSLRVSSAPWGMQMEVTSRKRIIQFTGFRDKEKESLVELLFKLDCIFIDTEKFENCTHLIAKNPCRSEKWLAACSAGKWVLIKDYVINSVQRGRWLDETIYEWGYRIERHSPYSPQMQSAPKRWREHLTRTGVKGAFRKWKVAILVDKGQKQREAFERVLRAGQAIICNAEELHEEVTHVFFKQSNFDANREKQNFDKSYHSVQYLGSYLLEDPIEGASEEMTFEQVDDIQNMIWKRFCLAQGLHHQCIKRHRIVKKGNVNSFDNGRACLNRVEGLIDGHFFIEALGELECLLPTLPPIHVFQLLIKNLLQGNIDITCFGRLFDIFYNLLWFHPPWESSRMVQYYLDFLQCPLCQRGSWPFIEVLARSFLNEQLSLCHSSPDVGNETSKMDVNIRVVAACLLKYVANIIQEEAKALSTRLCECPGFVQRTMLPSFAVRIFWSELRTMKLLTRQLSSLTDLVLKFHKAAYRTDDVLVQEVASSLNMMLSSAVEYWILLGFYLNKNLIYQVAHDLAFFICVPCEDFSMEEKEKFISSIASPWLQMLVADVIFINLCIKHNVNIPPGPLSLEKLICTYIPALCKVGTCGKEVQKLKRKRKIGQQRCLESQKALLMLNGENNYQGDVLLDLPVLPKLRRKSESASVFAKENLPLSDQDQSFSRHNTKGETALHTACRNNKVKKLILLLSLSGTEINVKDHAGWTPLHEACNHGSTECVREILHHCPEVDLLSHVDGVTPLHDALLNGHVEIGKLLLQYGGPTLLQQKDSYGNFPLDYIASPQLKSELFDVVQLNETIEDFHKHAALEYDSHKIEFMAFLLSRMLLNFHSLYDLPANSHAAKMLCPNAAFFINHIRSKETRVSFATSFVECYIENVVTLQKLSDLPPAVPDALMHTGGIHLQILLATIHTLASHSSAMEKK</sequence>
<dbReference type="Pfam" id="PF16770">
    <property type="entry name" value="RTT107_BRCT_5"/>
    <property type="match status" value="1"/>
</dbReference>
<dbReference type="Gene3D" id="3.40.50.10190">
    <property type="entry name" value="BRCT domain"/>
    <property type="match status" value="2"/>
</dbReference>
<feature type="repeat" description="ANK" evidence="9">
    <location>
        <begin position="740"/>
        <end position="772"/>
    </location>
</feature>
<dbReference type="GO" id="GO:0006281">
    <property type="term" value="P:DNA repair"/>
    <property type="evidence" value="ECO:0007669"/>
    <property type="project" value="UniProtKB-KW"/>
</dbReference>
<gene>
    <name evidence="12" type="primary">slf1</name>
</gene>
<dbReference type="FunCoup" id="A0A803JSH8">
    <property type="interactions" value="1817"/>
</dbReference>
<dbReference type="GO" id="GO:0005634">
    <property type="term" value="C:nucleus"/>
    <property type="evidence" value="ECO:0007669"/>
    <property type="project" value="UniProtKB-SubCell"/>
</dbReference>
<evidence type="ECO:0000256" key="8">
    <source>
        <dbReference type="ARBA" id="ARBA00023242"/>
    </source>
</evidence>
<dbReference type="InterPro" id="IPR002110">
    <property type="entry name" value="Ankyrin_rpt"/>
</dbReference>
<keyword evidence="7" id="KW-0206">Cytoskeleton</keyword>
<dbReference type="SUPFAM" id="SSF48403">
    <property type="entry name" value="Ankyrin repeat"/>
    <property type="match status" value="1"/>
</dbReference>
<evidence type="ECO:0000259" key="10">
    <source>
        <dbReference type="Pfam" id="PF16770"/>
    </source>
</evidence>
<keyword evidence="6" id="KW-0234">DNA repair</keyword>
<dbReference type="GeneTree" id="ENSGT00940000158953"/>
<dbReference type="Pfam" id="PF12796">
    <property type="entry name" value="Ank_2"/>
    <property type="match status" value="1"/>
</dbReference>
<reference evidence="12" key="1">
    <citation type="journal article" date="2010" name="Science">
        <title>The genome of the Western clawed frog Xenopus tropicalis.</title>
        <authorList>
            <person name="Hellsten U."/>
            <person name="Harland R.M."/>
            <person name="Gilchrist M.J."/>
            <person name="Hendrix D."/>
            <person name="Jurka J."/>
            <person name="Kapitonov V."/>
            <person name="Ovcharenko I."/>
            <person name="Putnam N.H."/>
            <person name="Shu S."/>
            <person name="Taher L."/>
            <person name="Blitz I.L."/>
            <person name="Blumberg B."/>
            <person name="Dichmann D.S."/>
            <person name="Dubchak I."/>
            <person name="Amaya E."/>
            <person name="Detter J.C."/>
            <person name="Fletcher R."/>
            <person name="Gerhard D.S."/>
            <person name="Goodstein D."/>
            <person name="Graves T."/>
            <person name="Grigoriev I.V."/>
            <person name="Grimwood J."/>
            <person name="Kawashima T."/>
            <person name="Lindquist E."/>
            <person name="Lucas S.M."/>
            <person name="Mead P.E."/>
            <person name="Mitros T."/>
            <person name="Ogino H."/>
            <person name="Ohta Y."/>
            <person name="Poliakov A.V."/>
            <person name="Pollet N."/>
            <person name="Robert J."/>
            <person name="Salamov A."/>
            <person name="Sater A.K."/>
            <person name="Schmutz J."/>
            <person name="Terry A."/>
            <person name="Vize P.D."/>
            <person name="Warren W.C."/>
            <person name="Wells D."/>
            <person name="Wills A."/>
            <person name="Wilson R.K."/>
            <person name="Zimmerman L.B."/>
            <person name="Zorn A.M."/>
            <person name="Grainger R."/>
            <person name="Grammer T."/>
            <person name="Khokha M.K."/>
            <person name="Richardson P.M."/>
            <person name="Rokhsar D.S."/>
        </authorList>
    </citation>
    <scope>NUCLEOTIDE SEQUENCE [LARGE SCALE GENOMIC DNA]</scope>
    <source>
        <strain evidence="12">Nigerian</strain>
    </source>
</reference>
<dbReference type="Ensembl" id="ENSXETT00000107149">
    <property type="protein sequence ID" value="ENSXETP00000110970"/>
    <property type="gene ID" value="ENSXETG00000013387"/>
</dbReference>